<dbReference type="InterPro" id="IPR013922">
    <property type="entry name" value="Cyclin_PHO80-like"/>
</dbReference>
<dbReference type="PANTHER" id="PTHR15615">
    <property type="match status" value="1"/>
</dbReference>
<accession>A0A397GAF2</accession>
<evidence type="ECO:0008006" key="3">
    <source>
        <dbReference type="Google" id="ProtNLM"/>
    </source>
</evidence>
<proteinExistence type="predicted"/>
<dbReference type="GO" id="GO:0019901">
    <property type="term" value="F:protein kinase binding"/>
    <property type="evidence" value="ECO:0007669"/>
    <property type="project" value="InterPro"/>
</dbReference>
<dbReference type="GO" id="GO:0000307">
    <property type="term" value="C:cyclin-dependent protein kinase holoenzyme complex"/>
    <property type="evidence" value="ECO:0007669"/>
    <property type="project" value="TreeGrafter"/>
</dbReference>
<dbReference type="Gene3D" id="1.10.472.10">
    <property type="entry name" value="Cyclin-like"/>
    <property type="match status" value="1"/>
</dbReference>
<evidence type="ECO:0000313" key="2">
    <source>
        <dbReference type="Proteomes" id="UP000266861"/>
    </source>
</evidence>
<reference evidence="1 2" key="1">
    <citation type="submission" date="2018-08" db="EMBL/GenBank/DDBJ databases">
        <title>Genome and evolution of the arbuscular mycorrhizal fungus Diversispora epigaea (formerly Glomus versiforme) and its bacterial endosymbionts.</title>
        <authorList>
            <person name="Sun X."/>
            <person name="Fei Z."/>
            <person name="Harrison M."/>
        </authorList>
    </citation>
    <scope>NUCLEOTIDE SEQUENCE [LARGE SCALE GENOMIC DNA]</scope>
    <source>
        <strain evidence="1 2">IT104</strain>
    </source>
</reference>
<sequence length="189" mass="22171">MSLLPALTPARDIQLRAGHRELGEFSAHVVFSIYKMADFTFGYVTPKNLSNFCEELLQSTRLSCTVIIISLKYLQKYLDSRNAINFGVERTYLIAIILADKFHNDHRYSNQSWSEITEIPFKEINYMESTFLKCLNFQMYINGNECMDWINFLTEYIKAQQLLYFVPPRYIDSIKTDIQIISKLIIRHA</sequence>
<name>A0A397GAF2_9GLOM</name>
<comment type="caution">
    <text evidence="1">The sequence shown here is derived from an EMBL/GenBank/DDBJ whole genome shotgun (WGS) entry which is preliminary data.</text>
</comment>
<dbReference type="STRING" id="1348612.A0A397GAF2"/>
<dbReference type="GO" id="GO:0016538">
    <property type="term" value="F:cyclin-dependent protein serine/threonine kinase regulator activity"/>
    <property type="evidence" value="ECO:0007669"/>
    <property type="project" value="TreeGrafter"/>
</dbReference>
<protein>
    <recommendedName>
        <fullName evidence="3">Cyclin N-terminal domain-containing protein</fullName>
    </recommendedName>
</protein>
<dbReference type="AlphaFoldDB" id="A0A397GAF2"/>
<dbReference type="GO" id="GO:0005634">
    <property type="term" value="C:nucleus"/>
    <property type="evidence" value="ECO:0007669"/>
    <property type="project" value="TreeGrafter"/>
</dbReference>
<dbReference type="InterPro" id="IPR036915">
    <property type="entry name" value="Cyclin-like_sf"/>
</dbReference>
<dbReference type="OrthoDB" id="286814at2759"/>
<dbReference type="SUPFAM" id="SSF47954">
    <property type="entry name" value="Cyclin-like"/>
    <property type="match status" value="1"/>
</dbReference>
<gene>
    <name evidence="1" type="ORF">Glove_578g30</name>
</gene>
<dbReference type="Pfam" id="PF08613">
    <property type="entry name" value="Cyclin"/>
    <property type="match status" value="1"/>
</dbReference>
<dbReference type="PANTHER" id="PTHR15615:SF27">
    <property type="entry name" value="PHO85 CYCLIN CLG1"/>
    <property type="match status" value="1"/>
</dbReference>
<evidence type="ECO:0000313" key="1">
    <source>
        <dbReference type="EMBL" id="RHZ47527.1"/>
    </source>
</evidence>
<dbReference type="EMBL" id="PQFF01000487">
    <property type="protein sequence ID" value="RHZ47527.1"/>
    <property type="molecule type" value="Genomic_DNA"/>
</dbReference>
<dbReference type="Proteomes" id="UP000266861">
    <property type="component" value="Unassembled WGS sequence"/>
</dbReference>
<organism evidence="1 2">
    <name type="scientific">Diversispora epigaea</name>
    <dbReference type="NCBI Taxonomy" id="1348612"/>
    <lineage>
        <taxon>Eukaryota</taxon>
        <taxon>Fungi</taxon>
        <taxon>Fungi incertae sedis</taxon>
        <taxon>Mucoromycota</taxon>
        <taxon>Glomeromycotina</taxon>
        <taxon>Glomeromycetes</taxon>
        <taxon>Diversisporales</taxon>
        <taxon>Diversisporaceae</taxon>
        <taxon>Diversispora</taxon>
    </lineage>
</organism>
<keyword evidence="2" id="KW-1185">Reference proteome</keyword>
<dbReference type="CDD" id="cd20557">
    <property type="entry name" value="CYCLIN_ScPCL1-like"/>
    <property type="match status" value="1"/>
</dbReference>